<feature type="non-terminal residue" evidence="1">
    <location>
        <position position="33"/>
    </location>
</feature>
<organism evidence="1 2">
    <name type="scientific">Plutella xylostella</name>
    <name type="common">Diamondback moth</name>
    <name type="synonym">Plutella maculipennis</name>
    <dbReference type="NCBI Taxonomy" id="51655"/>
    <lineage>
        <taxon>Eukaryota</taxon>
        <taxon>Metazoa</taxon>
        <taxon>Ecdysozoa</taxon>
        <taxon>Arthropoda</taxon>
        <taxon>Hexapoda</taxon>
        <taxon>Insecta</taxon>
        <taxon>Pterygota</taxon>
        <taxon>Neoptera</taxon>
        <taxon>Endopterygota</taxon>
        <taxon>Lepidoptera</taxon>
        <taxon>Glossata</taxon>
        <taxon>Ditrysia</taxon>
        <taxon>Yponomeutoidea</taxon>
        <taxon>Plutellidae</taxon>
        <taxon>Plutella</taxon>
    </lineage>
</organism>
<name>A0A8S4DKP3_PLUXY</name>
<protein>
    <submittedName>
        <fullName evidence="1">(diamondback moth) hypothetical protein</fullName>
    </submittedName>
</protein>
<dbReference type="EMBL" id="CAJHNJ030000007">
    <property type="protein sequence ID" value="CAG9102113.1"/>
    <property type="molecule type" value="Genomic_DNA"/>
</dbReference>
<evidence type="ECO:0000313" key="2">
    <source>
        <dbReference type="Proteomes" id="UP000653454"/>
    </source>
</evidence>
<sequence length="33" mass="3630">MATRSIPIVPCWSIFWAILSLVPTPSEAKTRTG</sequence>
<gene>
    <name evidence="1" type="ORF">PLXY2_LOCUS2711</name>
</gene>
<accession>A0A8S4DKP3</accession>
<proteinExistence type="predicted"/>
<reference evidence="1" key="1">
    <citation type="submission" date="2020-11" db="EMBL/GenBank/DDBJ databases">
        <authorList>
            <person name="Whiteford S."/>
        </authorList>
    </citation>
    <scope>NUCLEOTIDE SEQUENCE</scope>
</reference>
<dbReference type="AlphaFoldDB" id="A0A8S4DKP3"/>
<evidence type="ECO:0000313" key="1">
    <source>
        <dbReference type="EMBL" id="CAG9102113.1"/>
    </source>
</evidence>
<dbReference type="Proteomes" id="UP000653454">
    <property type="component" value="Unassembled WGS sequence"/>
</dbReference>
<comment type="caution">
    <text evidence="1">The sequence shown here is derived from an EMBL/GenBank/DDBJ whole genome shotgun (WGS) entry which is preliminary data.</text>
</comment>
<keyword evidence="2" id="KW-1185">Reference proteome</keyword>